<keyword evidence="1" id="KW-1133">Transmembrane helix</keyword>
<keyword evidence="1" id="KW-0472">Membrane</keyword>
<evidence type="ECO:0000313" key="3">
    <source>
        <dbReference type="Proteomes" id="UP000075787"/>
    </source>
</evidence>
<dbReference type="OrthoDB" id="7570420at2"/>
<name>A0A162JVX0_9PROT</name>
<proteinExistence type="predicted"/>
<dbReference type="GeneID" id="97240827"/>
<comment type="caution">
    <text evidence="2">The sequence shown here is derived from an EMBL/GenBank/DDBJ whole genome shotgun (WGS) entry which is preliminary data.</text>
</comment>
<organism evidence="2 3">
    <name type="scientific">Tistrella mobilis</name>
    <dbReference type="NCBI Taxonomy" id="171437"/>
    <lineage>
        <taxon>Bacteria</taxon>
        <taxon>Pseudomonadati</taxon>
        <taxon>Pseudomonadota</taxon>
        <taxon>Alphaproteobacteria</taxon>
        <taxon>Geminicoccales</taxon>
        <taxon>Geminicoccaceae</taxon>
        <taxon>Tistrella</taxon>
    </lineage>
</organism>
<dbReference type="RefSeq" id="WP_062769090.1">
    <property type="nucleotide sequence ID" value="NZ_CP121045.1"/>
</dbReference>
<feature type="transmembrane region" description="Helical" evidence="1">
    <location>
        <begin position="43"/>
        <end position="63"/>
    </location>
</feature>
<gene>
    <name evidence="2" type="ORF">AUP44_14865</name>
</gene>
<feature type="transmembrane region" description="Helical" evidence="1">
    <location>
        <begin position="101"/>
        <end position="123"/>
    </location>
</feature>
<evidence type="ECO:0000313" key="2">
    <source>
        <dbReference type="EMBL" id="KYO49979.1"/>
    </source>
</evidence>
<keyword evidence="1" id="KW-0812">Transmembrane</keyword>
<dbReference type="Proteomes" id="UP000075787">
    <property type="component" value="Unassembled WGS sequence"/>
</dbReference>
<accession>A0A162JVX0</accession>
<evidence type="ECO:0008006" key="4">
    <source>
        <dbReference type="Google" id="ProtNLM"/>
    </source>
</evidence>
<dbReference type="EMBL" id="LPZR01000211">
    <property type="protein sequence ID" value="KYO49979.1"/>
    <property type="molecule type" value="Genomic_DNA"/>
</dbReference>
<sequence>MTVNPTLLRRVLWFDALSGLGMAALFLIAGGPVAELTGLPRGLLTATGIALVVIAGGILLIATRDPLPRGAVRTLAILNLLWVVDSIALLVLGWVEPTGLGYALVIGQAVVVAVLAELQLLGLRQPRLATA</sequence>
<dbReference type="AlphaFoldDB" id="A0A162JVX0"/>
<feature type="transmembrane region" description="Helical" evidence="1">
    <location>
        <begin position="75"/>
        <end position="95"/>
    </location>
</feature>
<feature type="transmembrane region" description="Helical" evidence="1">
    <location>
        <begin position="12"/>
        <end position="31"/>
    </location>
</feature>
<reference evidence="2 3" key="1">
    <citation type="submission" date="2015-12" db="EMBL/GenBank/DDBJ databases">
        <title>Genome sequence of Tistrella mobilis MCCC 1A02139.</title>
        <authorList>
            <person name="Lu L."/>
            <person name="Lai Q."/>
            <person name="Shao Z."/>
            <person name="Qian P."/>
        </authorList>
    </citation>
    <scope>NUCLEOTIDE SEQUENCE [LARGE SCALE GENOMIC DNA]</scope>
    <source>
        <strain evidence="2 3">MCCC 1A02139</strain>
    </source>
</reference>
<protein>
    <recommendedName>
        <fullName evidence="4">Integral membrane protein</fullName>
    </recommendedName>
</protein>
<evidence type="ECO:0000256" key="1">
    <source>
        <dbReference type="SAM" id="Phobius"/>
    </source>
</evidence>